<gene>
    <name evidence="1" type="ORF">L486_08511</name>
</gene>
<proteinExistence type="predicted"/>
<dbReference type="EMBL" id="KV700098">
    <property type="protein sequence ID" value="OCF54004.1"/>
    <property type="molecule type" value="Genomic_DNA"/>
</dbReference>
<evidence type="ECO:0008006" key="3">
    <source>
        <dbReference type="Google" id="ProtNLM"/>
    </source>
</evidence>
<dbReference type="Pfam" id="PF12586">
    <property type="entry name" value="DUF3760"/>
    <property type="match status" value="1"/>
</dbReference>
<sequence length="410" mass="47623">MEIAQVKSLPEPVLKNIFHHLRLINPALVLRFSSPCYQEVIPSLYESIEITDRTVDSILYGAIRQPHPLGKESTEAVCGIHPHEVNIDWYSRKVQALTNVKKLSFVDVEGMIRFIRTLNDTENFPHSSMGPKPKRYRRLFPNLEFLKMSRECVKAVSNTKSKENVRNNESRVEDFPCEIIEIDDVEDGEQTITHVSRRSTLAEHERDREADRNMLFKFEWTINPHIEPRYICLDYRFDHDGSRQFHSYLDLELNMAEEGVETIHTHFGTSKKIKCNFGKKRIINLPSPSLNKSRRTGKITKQSSNPLGVGDIDLDKLLEKEAEIVVETFKSSTCPLLEEAQLWRSQSQIKIEYCVPYASECINLVDGKMKLDFVEEDANEEYSDYFENWRKYIEIVDLEDTEVCQVCGKL</sequence>
<evidence type="ECO:0000313" key="1">
    <source>
        <dbReference type="EMBL" id="OCF54004.1"/>
    </source>
</evidence>
<dbReference type="InterPro" id="IPR022235">
    <property type="entry name" value="DUF3760"/>
</dbReference>
<keyword evidence="2" id="KW-1185">Reference proteome</keyword>
<evidence type="ECO:0000313" key="2">
    <source>
        <dbReference type="Proteomes" id="UP000092583"/>
    </source>
</evidence>
<dbReference type="Proteomes" id="UP000092583">
    <property type="component" value="Unassembled WGS sequence"/>
</dbReference>
<name>A0A1B9IEZ7_9TREE</name>
<reference evidence="2" key="2">
    <citation type="submission" date="2013-12" db="EMBL/GenBank/DDBJ databases">
        <title>Evolution of pathogenesis and genome organization in the Tremellales.</title>
        <authorList>
            <person name="Cuomo C."/>
            <person name="Litvintseva A."/>
            <person name="Heitman J."/>
            <person name="Chen Y."/>
            <person name="Sun S."/>
            <person name="Springer D."/>
            <person name="Dromer F."/>
            <person name="Young S."/>
            <person name="Zeng Q."/>
            <person name="Chapman S."/>
            <person name="Gujja S."/>
            <person name="Saif S."/>
            <person name="Birren B."/>
        </authorList>
    </citation>
    <scope>NUCLEOTIDE SEQUENCE [LARGE SCALE GENOMIC DNA]</scope>
    <source>
        <strain evidence="2">CBS 10435</strain>
    </source>
</reference>
<dbReference type="OrthoDB" id="10613866at2759"/>
<accession>A0A1B9IEZ7</accession>
<organism evidence="1 2">
    <name type="scientific">Kwoniella mangroviensis CBS 10435</name>
    <dbReference type="NCBI Taxonomy" id="1331196"/>
    <lineage>
        <taxon>Eukaryota</taxon>
        <taxon>Fungi</taxon>
        <taxon>Dikarya</taxon>
        <taxon>Basidiomycota</taxon>
        <taxon>Agaricomycotina</taxon>
        <taxon>Tremellomycetes</taxon>
        <taxon>Tremellales</taxon>
        <taxon>Cryptococcaceae</taxon>
        <taxon>Kwoniella</taxon>
    </lineage>
</organism>
<reference evidence="1 2" key="1">
    <citation type="submission" date="2013-07" db="EMBL/GenBank/DDBJ databases">
        <title>The Genome Sequence of Kwoniella mangroviensis CBS10435.</title>
        <authorList>
            <consortium name="The Broad Institute Genome Sequencing Platform"/>
            <person name="Cuomo C."/>
            <person name="Litvintseva A."/>
            <person name="Chen Y."/>
            <person name="Heitman J."/>
            <person name="Sun S."/>
            <person name="Springer D."/>
            <person name="Dromer F."/>
            <person name="Young S.K."/>
            <person name="Zeng Q."/>
            <person name="Gargeya S."/>
            <person name="Fitzgerald M."/>
            <person name="Abouelleil A."/>
            <person name="Alvarado L."/>
            <person name="Berlin A.M."/>
            <person name="Chapman S.B."/>
            <person name="Dewar J."/>
            <person name="Goldberg J."/>
            <person name="Griggs A."/>
            <person name="Gujja S."/>
            <person name="Hansen M."/>
            <person name="Howarth C."/>
            <person name="Imamovic A."/>
            <person name="Larimer J."/>
            <person name="McCowan C."/>
            <person name="Murphy C."/>
            <person name="Pearson M."/>
            <person name="Priest M."/>
            <person name="Roberts A."/>
            <person name="Saif S."/>
            <person name="Shea T."/>
            <person name="Sykes S."/>
            <person name="Wortman J."/>
            <person name="Nusbaum C."/>
            <person name="Birren B."/>
        </authorList>
    </citation>
    <scope>NUCLEOTIDE SEQUENCE [LARGE SCALE GENOMIC DNA]</scope>
    <source>
        <strain evidence="1 2">CBS 10435</strain>
    </source>
</reference>
<dbReference type="AlphaFoldDB" id="A0A1B9IEZ7"/>
<protein>
    <recommendedName>
        <fullName evidence="3">F-box domain-containing protein</fullName>
    </recommendedName>
</protein>